<dbReference type="EMBL" id="LNAM01000152">
    <property type="protein sequence ID" value="KSV59171.1"/>
    <property type="molecule type" value="Genomic_DNA"/>
</dbReference>
<reference evidence="1 2" key="1">
    <citation type="submission" date="2015-11" db="EMBL/GenBank/DDBJ databases">
        <title>Butyribacter intestini gen. nov., sp. nov., a butyric acid-producing bacterium of the family Lachnospiraceae isolated from the human faeces.</title>
        <authorList>
            <person name="Zou Y."/>
            <person name="Xue W."/>
            <person name="Luo G."/>
            <person name="Lv M."/>
        </authorList>
    </citation>
    <scope>NUCLEOTIDE SEQUENCE [LARGE SCALE GENOMIC DNA]</scope>
    <source>
        <strain evidence="1 2">ACET-33324</strain>
    </source>
</reference>
<evidence type="ECO:0000313" key="2">
    <source>
        <dbReference type="Proteomes" id="UP000054874"/>
    </source>
</evidence>
<dbReference type="STRING" id="290052.ASU35_10465"/>
<protein>
    <submittedName>
        <fullName evidence="1">Uncharacterized protein</fullName>
    </submittedName>
</protein>
<dbReference type="Proteomes" id="UP000054874">
    <property type="component" value="Unassembled WGS sequence"/>
</dbReference>
<comment type="caution">
    <text evidence="1">The sequence shown here is derived from an EMBL/GenBank/DDBJ whole genome shotgun (WGS) entry which is preliminary data.</text>
</comment>
<sequence length="277" mass="31541">MFFEFDEEKSRYWKIVDNTSQDVAILSMVLNSEMVVASIRSSMFRGGYEDVIDKLEKASIRAGGDGTFSTEVKTVSNREWTILTVTVGSAYVVYCFSLYDHKLIELDSKVYSNSELNKLKFALTDLLCNLKDNGEIRGAIEIKYKGVTRKIGIPDGITFHETYSQAQAVFFDSNVYLSIRLEDKTEPLVEEITKQIKSAQLCNSDTVRFLTVQDDVGTHDEFVQYRIIRKGREYGSCLFVRNNVSADVVLTVYVYTQGMDPVEFLDSINYKELIQDG</sequence>
<accession>A0A0V8QFJ9</accession>
<dbReference type="AlphaFoldDB" id="A0A0V8QFJ9"/>
<keyword evidence="2" id="KW-1185">Reference proteome</keyword>
<evidence type="ECO:0000313" key="1">
    <source>
        <dbReference type="EMBL" id="KSV59171.1"/>
    </source>
</evidence>
<gene>
    <name evidence="1" type="ORF">ASU35_10465</name>
</gene>
<organism evidence="1 2">
    <name type="scientific">Acetivibrio ethanolgignens</name>
    <dbReference type="NCBI Taxonomy" id="290052"/>
    <lineage>
        <taxon>Bacteria</taxon>
        <taxon>Bacillati</taxon>
        <taxon>Bacillota</taxon>
        <taxon>Clostridia</taxon>
        <taxon>Eubacteriales</taxon>
        <taxon>Oscillospiraceae</taxon>
        <taxon>Acetivibrio</taxon>
    </lineage>
</organism>
<name>A0A0V8QFJ9_9FIRM</name>
<dbReference type="RefSeq" id="WP_058352642.1">
    <property type="nucleotide sequence ID" value="NZ_CABMMD010000152.1"/>
</dbReference>
<proteinExistence type="predicted"/>